<dbReference type="Gene3D" id="3.60.10.10">
    <property type="entry name" value="Endonuclease/exonuclease/phosphatase"/>
    <property type="match status" value="1"/>
</dbReference>
<evidence type="ECO:0000313" key="2">
    <source>
        <dbReference type="EMBL" id="CAG6791015.1"/>
    </source>
</evidence>
<proteinExistence type="predicted"/>
<dbReference type="PANTHER" id="PTHR12121:SF34">
    <property type="entry name" value="PROTEIN ANGEL"/>
    <property type="match status" value="1"/>
</dbReference>
<dbReference type="InterPro" id="IPR005135">
    <property type="entry name" value="Endo/exonuclease/phosphatase"/>
</dbReference>
<dbReference type="Pfam" id="PF03372">
    <property type="entry name" value="Exo_endo_phos"/>
    <property type="match status" value="1"/>
</dbReference>
<dbReference type="PANTHER" id="PTHR12121">
    <property type="entry name" value="CARBON CATABOLITE REPRESSOR PROTEIN 4"/>
    <property type="match status" value="1"/>
</dbReference>
<dbReference type="AlphaFoldDB" id="A0A8D9BSX8"/>
<dbReference type="EMBL" id="HBUF01673973">
    <property type="protein sequence ID" value="CAG6791016.1"/>
    <property type="molecule type" value="Transcribed_RNA"/>
</dbReference>
<dbReference type="EMBL" id="HBUF01673972">
    <property type="protein sequence ID" value="CAG6791015.1"/>
    <property type="molecule type" value="Transcribed_RNA"/>
</dbReference>
<dbReference type="GO" id="GO:0000175">
    <property type="term" value="F:3'-5'-RNA exonuclease activity"/>
    <property type="evidence" value="ECO:0007669"/>
    <property type="project" value="TreeGrafter"/>
</dbReference>
<sequence length="407" mass="47987">MIFKVSLRLFTLTGLRNRKPGKLLPFRTMASYNSRHPQSTSKQNVLSDIRKEKRIPLDSNYTKPGPEVKIMSYNILSQVLLEKHTELYIGNNRKYLEWEYRKQLLYKELRDSNVDFLCLQEVEEEILADLAMYLSTYGYKYVYKKRTSFNVDGCALFYLEKKFNLHSYSCLEFFKPDVQQLDRHNIAIVATFSLANSDRQVVVATTHILFNQKRQDIKLMQIQMLFTEVDRQAFISEDNYRPILITGDFNFNETSPVYSFITEGHIDLNYVNKRSLLPMDRQDTRYHLRSTDLLPPVLGITDQCSYVKEFGKRNNLNTLYLRNEELVEETTNQTIANMFLSKQLSHNLKLSNVFETEVGQVASTYHDEWRYVDFIFYNKKNKCPVKNEYKLQLVSYVTLPTPLKSLN</sequence>
<dbReference type="InterPro" id="IPR036691">
    <property type="entry name" value="Endo/exonu/phosph_ase_sf"/>
</dbReference>
<organism evidence="2">
    <name type="scientific">Cacopsylla melanoneura</name>
    <dbReference type="NCBI Taxonomy" id="428564"/>
    <lineage>
        <taxon>Eukaryota</taxon>
        <taxon>Metazoa</taxon>
        <taxon>Ecdysozoa</taxon>
        <taxon>Arthropoda</taxon>
        <taxon>Hexapoda</taxon>
        <taxon>Insecta</taxon>
        <taxon>Pterygota</taxon>
        <taxon>Neoptera</taxon>
        <taxon>Paraneoptera</taxon>
        <taxon>Hemiptera</taxon>
        <taxon>Sternorrhyncha</taxon>
        <taxon>Psylloidea</taxon>
        <taxon>Psyllidae</taxon>
        <taxon>Psyllinae</taxon>
        <taxon>Cacopsylla</taxon>
    </lineage>
</organism>
<accession>A0A8D9BSX8</accession>
<dbReference type="SUPFAM" id="SSF56219">
    <property type="entry name" value="DNase I-like"/>
    <property type="match status" value="1"/>
</dbReference>
<feature type="domain" description="Endonuclease/exonuclease/phosphatase" evidence="1">
    <location>
        <begin position="71"/>
        <end position="275"/>
    </location>
</feature>
<dbReference type="EMBL" id="HBUF01673974">
    <property type="protein sequence ID" value="CAG6791017.1"/>
    <property type="molecule type" value="Transcribed_RNA"/>
</dbReference>
<evidence type="ECO:0000259" key="1">
    <source>
        <dbReference type="Pfam" id="PF03372"/>
    </source>
</evidence>
<dbReference type="InterPro" id="IPR050410">
    <property type="entry name" value="CCR4/nocturin_mRNA_transcr"/>
</dbReference>
<reference evidence="2" key="1">
    <citation type="submission" date="2021-05" db="EMBL/GenBank/DDBJ databases">
        <authorList>
            <person name="Alioto T."/>
            <person name="Alioto T."/>
            <person name="Gomez Garrido J."/>
        </authorList>
    </citation>
    <scope>NUCLEOTIDE SEQUENCE</scope>
</reference>
<protein>
    <submittedName>
        <fullName evidence="2">Protein angel homolog 2</fullName>
    </submittedName>
</protein>
<name>A0A8D9BSX8_9HEMI</name>